<evidence type="ECO:0000256" key="2">
    <source>
        <dbReference type="ARBA" id="ARBA00022777"/>
    </source>
</evidence>
<dbReference type="RefSeq" id="WP_214440946.1">
    <property type="nucleotide sequence ID" value="NZ_JAECZB010000080.1"/>
</dbReference>
<protein>
    <submittedName>
        <fullName evidence="4">Polyphosphate kinase 2 family protein</fullName>
    </submittedName>
</protein>
<dbReference type="EMBL" id="JAECZB010000080">
    <property type="protein sequence ID" value="MBH8554717.1"/>
    <property type="molecule type" value="Genomic_DNA"/>
</dbReference>
<dbReference type="InterPro" id="IPR027417">
    <property type="entry name" value="P-loop_NTPase"/>
</dbReference>
<feature type="domain" description="Polyphosphate kinase-2-related" evidence="3">
    <location>
        <begin position="35"/>
        <end position="262"/>
    </location>
</feature>
<dbReference type="GO" id="GO:0006797">
    <property type="term" value="P:polyphosphate metabolic process"/>
    <property type="evidence" value="ECO:0007669"/>
    <property type="project" value="InterPro"/>
</dbReference>
<dbReference type="InterPro" id="IPR022300">
    <property type="entry name" value="PPK2-rel_1"/>
</dbReference>
<keyword evidence="5" id="KW-1185">Reference proteome</keyword>
<dbReference type="GO" id="GO:0008976">
    <property type="term" value="F:polyphosphate kinase activity"/>
    <property type="evidence" value="ECO:0007669"/>
    <property type="project" value="InterPro"/>
</dbReference>
<name>A0A8J7L5J0_9CYAN</name>
<dbReference type="Pfam" id="PF03976">
    <property type="entry name" value="PPK2"/>
    <property type="match status" value="1"/>
</dbReference>
<organism evidence="4 5">
    <name type="scientific">Atlanticothrix silvestris CENA357</name>
    <dbReference type="NCBI Taxonomy" id="1725252"/>
    <lineage>
        <taxon>Bacteria</taxon>
        <taxon>Bacillati</taxon>
        <taxon>Cyanobacteriota</taxon>
        <taxon>Cyanophyceae</taxon>
        <taxon>Nostocales</taxon>
        <taxon>Nodulariaceae</taxon>
        <taxon>Atlanticothrix</taxon>
        <taxon>Atlanticothrix silvestris</taxon>
    </lineage>
</organism>
<dbReference type="SUPFAM" id="SSF52540">
    <property type="entry name" value="P-loop containing nucleoside triphosphate hydrolases"/>
    <property type="match status" value="1"/>
</dbReference>
<dbReference type="Proteomes" id="UP000599391">
    <property type="component" value="Unassembled WGS sequence"/>
</dbReference>
<evidence type="ECO:0000256" key="1">
    <source>
        <dbReference type="ARBA" id="ARBA00022679"/>
    </source>
</evidence>
<keyword evidence="1" id="KW-0808">Transferase</keyword>
<dbReference type="InterPro" id="IPR022488">
    <property type="entry name" value="PPK2-related"/>
</dbReference>
<evidence type="ECO:0000259" key="3">
    <source>
        <dbReference type="Pfam" id="PF03976"/>
    </source>
</evidence>
<evidence type="ECO:0000313" key="5">
    <source>
        <dbReference type="Proteomes" id="UP000599391"/>
    </source>
</evidence>
<dbReference type="NCBIfam" id="TIGR03709">
    <property type="entry name" value="PPK2_rel_1"/>
    <property type="match status" value="1"/>
</dbReference>
<dbReference type="PANTHER" id="PTHR34383:SF3">
    <property type="entry name" value="POLYPHOSPHATE:AMP PHOSPHOTRANSFERASE"/>
    <property type="match status" value="1"/>
</dbReference>
<reference evidence="4 5" key="1">
    <citation type="journal article" date="2021" name="Int. J. Syst. Evol. Microbiol.">
        <title>Amazonocrinis nigriterrae gen. nov., sp. nov., Atlanticothrix silvestris gen. nov., sp. nov. and Dendronalium phyllosphericum gen. nov., sp. nov., nostocacean cyanobacteria from Brazilian environments.</title>
        <authorList>
            <person name="Alvarenga D.O."/>
            <person name="Andreote A.P.D."/>
            <person name="Branco L.H.Z."/>
            <person name="Delbaje E."/>
            <person name="Cruz R.B."/>
            <person name="Varani A.M."/>
            <person name="Fiore M.F."/>
        </authorList>
    </citation>
    <scope>NUCLEOTIDE SEQUENCE [LARGE SCALE GENOMIC DNA]</scope>
    <source>
        <strain evidence="4 5">CENA357</strain>
    </source>
</reference>
<accession>A0A8J7L5J0</accession>
<dbReference type="PANTHER" id="PTHR34383">
    <property type="entry name" value="POLYPHOSPHATE:AMP PHOSPHOTRANSFERASE-RELATED"/>
    <property type="match status" value="1"/>
</dbReference>
<dbReference type="InterPro" id="IPR016898">
    <property type="entry name" value="Polyphosphate_phosphotransfera"/>
</dbReference>
<gene>
    <name evidence="4" type="ORF">I8751_20615</name>
</gene>
<comment type="caution">
    <text evidence="4">The sequence shown here is derived from an EMBL/GenBank/DDBJ whole genome shotgun (WGS) entry which is preliminary data.</text>
</comment>
<keyword evidence="2 4" id="KW-0418">Kinase</keyword>
<evidence type="ECO:0000313" key="4">
    <source>
        <dbReference type="EMBL" id="MBH8554717.1"/>
    </source>
</evidence>
<proteinExistence type="predicted"/>
<dbReference type="Gene3D" id="3.40.50.300">
    <property type="entry name" value="P-loop containing nucleotide triphosphate hydrolases"/>
    <property type="match status" value="1"/>
</dbReference>
<dbReference type="AlphaFoldDB" id="A0A8J7L5J0"/>
<sequence>MNHDAFIVPPNSKISLQKDYDTAYKVDNYQKIDAASKLQTNIQQIANYQNILYAQNTYALLIIFQAMDAAGKDSTIKHVMSGVNPQGFQVFNFQAPSTEELDHDYLWRTTRALPERGRIGIFNRSYYEEVLVVRVHPEILLKQQLPHFPKENEIWQQRFEEINNFEKYLVNNGVIILKFFLNLSKSEQKKRFLKRIDTPEKHWKFAASDVYARSSWDDYMEAYEAVFNHTSTEWAPWYIIPADRKWFTRLVVADIICTKLAELNLKYPTVSDEHRQQLLQAKYMLEQED</sequence>
<dbReference type="PIRSF" id="PIRSF028756">
    <property type="entry name" value="PPK2_prd"/>
    <property type="match status" value="1"/>
</dbReference>